<dbReference type="InterPro" id="IPR001314">
    <property type="entry name" value="Peptidase_S1A"/>
</dbReference>
<keyword evidence="6" id="KW-0732">Signal</keyword>
<evidence type="ECO:0000256" key="2">
    <source>
        <dbReference type="ARBA" id="ARBA00022670"/>
    </source>
</evidence>
<evidence type="ECO:0000256" key="5">
    <source>
        <dbReference type="ARBA" id="ARBA00023157"/>
    </source>
</evidence>
<dbReference type="GO" id="GO:0004252">
    <property type="term" value="F:serine-type endopeptidase activity"/>
    <property type="evidence" value="ECO:0007669"/>
    <property type="project" value="InterPro"/>
</dbReference>
<evidence type="ECO:0000313" key="9">
    <source>
        <dbReference type="Proteomes" id="UP001353858"/>
    </source>
</evidence>
<protein>
    <recommendedName>
        <fullName evidence="7">Peptidase S1 domain-containing protein</fullName>
    </recommendedName>
</protein>
<organism evidence="8 9">
    <name type="scientific">Aquatica leii</name>
    <dbReference type="NCBI Taxonomy" id="1421715"/>
    <lineage>
        <taxon>Eukaryota</taxon>
        <taxon>Metazoa</taxon>
        <taxon>Ecdysozoa</taxon>
        <taxon>Arthropoda</taxon>
        <taxon>Hexapoda</taxon>
        <taxon>Insecta</taxon>
        <taxon>Pterygota</taxon>
        <taxon>Neoptera</taxon>
        <taxon>Endopterygota</taxon>
        <taxon>Coleoptera</taxon>
        <taxon>Polyphaga</taxon>
        <taxon>Elateriformia</taxon>
        <taxon>Elateroidea</taxon>
        <taxon>Lampyridae</taxon>
        <taxon>Luciolinae</taxon>
        <taxon>Aquatica</taxon>
    </lineage>
</organism>
<evidence type="ECO:0000313" key="8">
    <source>
        <dbReference type="EMBL" id="KAK4878623.1"/>
    </source>
</evidence>
<comment type="similarity">
    <text evidence="1">Belongs to the peptidase S1 family.</text>
</comment>
<dbReference type="PROSITE" id="PS50240">
    <property type="entry name" value="TRYPSIN_DOM"/>
    <property type="match status" value="1"/>
</dbReference>
<feature type="signal peptide" evidence="6">
    <location>
        <begin position="1"/>
        <end position="21"/>
    </location>
</feature>
<dbReference type="InterPro" id="IPR009003">
    <property type="entry name" value="Peptidase_S1_PA"/>
</dbReference>
<dbReference type="CDD" id="cd00190">
    <property type="entry name" value="Tryp_SPc"/>
    <property type="match status" value="1"/>
</dbReference>
<evidence type="ECO:0000259" key="7">
    <source>
        <dbReference type="PROSITE" id="PS50240"/>
    </source>
</evidence>
<dbReference type="SMART" id="SM00020">
    <property type="entry name" value="Tryp_SPc"/>
    <property type="match status" value="1"/>
</dbReference>
<dbReference type="Gene3D" id="2.40.10.10">
    <property type="entry name" value="Trypsin-like serine proteases"/>
    <property type="match status" value="1"/>
</dbReference>
<name>A0AAN7SNM0_9COLE</name>
<dbReference type="AlphaFoldDB" id="A0AAN7SNM0"/>
<dbReference type="Pfam" id="PF00089">
    <property type="entry name" value="Trypsin"/>
    <property type="match status" value="1"/>
</dbReference>
<proteinExistence type="inferred from homology"/>
<evidence type="ECO:0000256" key="1">
    <source>
        <dbReference type="ARBA" id="ARBA00007664"/>
    </source>
</evidence>
<dbReference type="SUPFAM" id="SSF50494">
    <property type="entry name" value="Trypsin-like serine proteases"/>
    <property type="match status" value="1"/>
</dbReference>
<evidence type="ECO:0000256" key="6">
    <source>
        <dbReference type="SAM" id="SignalP"/>
    </source>
</evidence>
<reference evidence="9" key="1">
    <citation type="submission" date="2023-01" db="EMBL/GenBank/DDBJ databases">
        <title>Key to firefly adult light organ development and bioluminescence: homeobox transcription factors regulate luciferase expression and transportation to peroxisome.</title>
        <authorList>
            <person name="Fu X."/>
        </authorList>
    </citation>
    <scope>NUCLEOTIDE SEQUENCE [LARGE SCALE GENOMIC DNA]</scope>
</reference>
<sequence>MSFFTIIRFLFLVGALRGSSASTLNKRIVNGATGAAGQFPFVASLRYANTHFCSGSIVNARWVLTTATCVRGRTSFVIVVGSYRSNTGGVTYTVSTVKQHQWFVFSNQAYDVAVIQTAVPIIFSSTVQAVVLSSIAFPVGTVVSETGWGRIKLSLPSLTGSLVALNTTIISDNECRTRILPLSYTLQSTHFCTYKELSGACLFDDGGPVTIGNLQVGIIDVYGCDFNYPDVHTGIAYVYSWILTNTPV</sequence>
<dbReference type="InterPro" id="IPR043504">
    <property type="entry name" value="Peptidase_S1_PA_chymotrypsin"/>
</dbReference>
<dbReference type="GO" id="GO:0006508">
    <property type="term" value="P:proteolysis"/>
    <property type="evidence" value="ECO:0007669"/>
    <property type="project" value="UniProtKB-KW"/>
</dbReference>
<keyword evidence="4" id="KW-0720">Serine protease</keyword>
<feature type="chain" id="PRO_5042840620" description="Peptidase S1 domain-containing protein" evidence="6">
    <location>
        <begin position="22"/>
        <end position="248"/>
    </location>
</feature>
<comment type="caution">
    <text evidence="8">The sequence shown here is derived from an EMBL/GenBank/DDBJ whole genome shotgun (WGS) entry which is preliminary data.</text>
</comment>
<evidence type="ECO:0000256" key="3">
    <source>
        <dbReference type="ARBA" id="ARBA00022801"/>
    </source>
</evidence>
<keyword evidence="3" id="KW-0378">Hydrolase</keyword>
<dbReference type="Proteomes" id="UP001353858">
    <property type="component" value="Unassembled WGS sequence"/>
</dbReference>
<dbReference type="EMBL" id="JARPUR010000004">
    <property type="protein sequence ID" value="KAK4878623.1"/>
    <property type="molecule type" value="Genomic_DNA"/>
</dbReference>
<keyword evidence="5" id="KW-1015">Disulfide bond</keyword>
<dbReference type="InterPro" id="IPR001254">
    <property type="entry name" value="Trypsin_dom"/>
</dbReference>
<keyword evidence="2" id="KW-0645">Protease</keyword>
<keyword evidence="9" id="KW-1185">Reference proteome</keyword>
<feature type="domain" description="Peptidase S1" evidence="7">
    <location>
        <begin position="28"/>
        <end position="247"/>
    </location>
</feature>
<dbReference type="PRINTS" id="PR00722">
    <property type="entry name" value="CHYMOTRYPSIN"/>
</dbReference>
<dbReference type="PANTHER" id="PTHR24276">
    <property type="entry name" value="POLYSERASE-RELATED"/>
    <property type="match status" value="1"/>
</dbReference>
<accession>A0AAN7SNM0</accession>
<gene>
    <name evidence="8" type="ORF">RN001_011129</name>
</gene>
<dbReference type="FunFam" id="2.40.10.10:FF:000068">
    <property type="entry name" value="transmembrane protease serine 2"/>
    <property type="match status" value="1"/>
</dbReference>
<evidence type="ECO:0000256" key="4">
    <source>
        <dbReference type="ARBA" id="ARBA00022825"/>
    </source>
</evidence>
<dbReference type="InterPro" id="IPR050430">
    <property type="entry name" value="Peptidase_S1"/>
</dbReference>
<dbReference type="PANTHER" id="PTHR24276:SF96">
    <property type="entry name" value="PEPTIDASE S1 DOMAIN-CONTAINING PROTEIN"/>
    <property type="match status" value="1"/>
</dbReference>